<sequence length="97" mass="10717">MDGGRLQSGLWGVGRGVAALPGVTPRAVYSALSCCIATDTYTVNTVLYVWCFLDRPQTTDQSNAHIQKRLSPSHHNNFPRPQRQLAKFSGLFLPMIN</sequence>
<dbReference type="AlphaFoldDB" id="A0A5B7GMB9"/>
<reference evidence="1 2" key="1">
    <citation type="submission" date="2019-05" db="EMBL/GenBank/DDBJ databases">
        <title>Another draft genome of Portunus trituberculatus and its Hox gene families provides insights of decapod evolution.</title>
        <authorList>
            <person name="Jeong J.-H."/>
            <person name="Song I."/>
            <person name="Kim S."/>
            <person name="Choi T."/>
            <person name="Kim D."/>
            <person name="Ryu S."/>
            <person name="Kim W."/>
        </authorList>
    </citation>
    <scope>NUCLEOTIDE SEQUENCE [LARGE SCALE GENOMIC DNA]</scope>
    <source>
        <tissue evidence="1">Muscle</tissue>
    </source>
</reference>
<organism evidence="1 2">
    <name type="scientific">Portunus trituberculatus</name>
    <name type="common">Swimming crab</name>
    <name type="synonym">Neptunus trituberculatus</name>
    <dbReference type="NCBI Taxonomy" id="210409"/>
    <lineage>
        <taxon>Eukaryota</taxon>
        <taxon>Metazoa</taxon>
        <taxon>Ecdysozoa</taxon>
        <taxon>Arthropoda</taxon>
        <taxon>Crustacea</taxon>
        <taxon>Multicrustacea</taxon>
        <taxon>Malacostraca</taxon>
        <taxon>Eumalacostraca</taxon>
        <taxon>Eucarida</taxon>
        <taxon>Decapoda</taxon>
        <taxon>Pleocyemata</taxon>
        <taxon>Brachyura</taxon>
        <taxon>Eubrachyura</taxon>
        <taxon>Portunoidea</taxon>
        <taxon>Portunidae</taxon>
        <taxon>Portuninae</taxon>
        <taxon>Portunus</taxon>
    </lineage>
</organism>
<dbReference type="EMBL" id="VSRR010015858">
    <property type="protein sequence ID" value="MPC58633.1"/>
    <property type="molecule type" value="Genomic_DNA"/>
</dbReference>
<evidence type="ECO:0000313" key="1">
    <source>
        <dbReference type="EMBL" id="MPC58633.1"/>
    </source>
</evidence>
<comment type="caution">
    <text evidence="1">The sequence shown here is derived from an EMBL/GenBank/DDBJ whole genome shotgun (WGS) entry which is preliminary data.</text>
</comment>
<evidence type="ECO:0000313" key="2">
    <source>
        <dbReference type="Proteomes" id="UP000324222"/>
    </source>
</evidence>
<accession>A0A5B7GMB9</accession>
<gene>
    <name evidence="1" type="ORF">E2C01_052640</name>
</gene>
<proteinExistence type="predicted"/>
<name>A0A5B7GMB9_PORTR</name>
<protein>
    <submittedName>
        <fullName evidence="1">Uncharacterized protein</fullName>
    </submittedName>
</protein>
<keyword evidence="2" id="KW-1185">Reference proteome</keyword>
<dbReference type="Proteomes" id="UP000324222">
    <property type="component" value="Unassembled WGS sequence"/>
</dbReference>